<dbReference type="EMBL" id="JABSWW010000001">
    <property type="protein sequence ID" value="NRT88121.1"/>
    <property type="molecule type" value="Genomic_DNA"/>
</dbReference>
<sequence length="31" mass="3630">MNFKPWNYQEYAINHVMEHNAAGLFLDMGMG</sequence>
<reference evidence="1" key="2">
    <citation type="submission" date="2020-05" db="EMBL/GenBank/DDBJ databases">
        <authorList>
            <person name="Brown S."/>
            <person name="Huntemann M."/>
            <person name="Clum A."/>
            <person name="Spunde A."/>
            <person name="Palaniappan K."/>
            <person name="Ritter S."/>
            <person name="Mikhailova N."/>
            <person name="Chen I.-M."/>
            <person name="Stamatis D."/>
            <person name="Reddy T."/>
            <person name="O'Malley R."/>
            <person name="Daum C."/>
            <person name="Shapiro N."/>
            <person name="Ivanova N."/>
            <person name="Kyrpides N."/>
            <person name="Woyke T."/>
        </authorList>
    </citation>
    <scope>NUCLEOTIDE SEQUENCE</scope>
    <source>
        <strain evidence="1">DJ080</strain>
    </source>
</reference>
<organism evidence="2 3">
    <name type="scientific">Clostridium beijerinckii</name>
    <name type="common">Clostridium MP</name>
    <dbReference type="NCBI Taxonomy" id="1520"/>
    <lineage>
        <taxon>Bacteria</taxon>
        <taxon>Bacillati</taxon>
        <taxon>Bacillota</taxon>
        <taxon>Clostridia</taxon>
        <taxon>Eubacteriales</taxon>
        <taxon>Clostridiaceae</taxon>
        <taxon>Clostridium</taxon>
    </lineage>
</organism>
<dbReference type="EMBL" id="JABSXK010000001">
    <property type="protein sequence ID" value="NRV12279.1"/>
    <property type="molecule type" value="Genomic_DNA"/>
</dbReference>
<dbReference type="Proteomes" id="UP001193748">
    <property type="component" value="Unassembled WGS sequence"/>
</dbReference>
<comment type="caution">
    <text evidence="2">The sequence shown here is derived from an EMBL/GenBank/DDBJ whole genome shotgun (WGS) entry which is preliminary data.</text>
</comment>
<reference evidence="2" key="1">
    <citation type="submission" date="2020-05" db="EMBL/GenBank/DDBJ databases">
        <title>Genomic insights into acetone-butanol-ethanol (ABE) fermentation by sequencing solventogenic clostridia strains.</title>
        <authorList>
            <person name="Brown S."/>
        </authorList>
    </citation>
    <scope>NUCLEOTIDE SEQUENCE</scope>
    <source>
        <strain evidence="2">DJ126</strain>
    </source>
</reference>
<dbReference type="Proteomes" id="UP000821656">
    <property type="component" value="Unassembled WGS sequence"/>
</dbReference>
<name>A0A9Q5CV74_CLOBE</name>
<dbReference type="AlphaFoldDB" id="A0A9Q5CV74"/>
<proteinExistence type="predicted"/>
<protein>
    <submittedName>
        <fullName evidence="2">Uncharacterized protein</fullName>
    </submittedName>
</protein>
<accession>A0A9Q5CV74</accession>
<reference evidence="1" key="3">
    <citation type="journal article" date="2022" name="Nat. Biotechnol.">
        <title>Carbon-negative production of acetone and isopropanol by gas fermentation at industrial pilot scale.</title>
        <authorList>
            <person name="Liew F.E."/>
            <person name="Nogle R."/>
            <person name="Abdalla T."/>
            <person name="Rasor B.J."/>
            <person name="Canter C."/>
            <person name="Jensen R.O."/>
            <person name="Wang L."/>
            <person name="Strutz J."/>
            <person name="Chirania P."/>
            <person name="De Tissera S."/>
            <person name="Mueller A.P."/>
            <person name="Ruan Z."/>
            <person name="Gao A."/>
            <person name="Tran L."/>
            <person name="Engle N.L."/>
            <person name="Bromley J.C."/>
            <person name="Daniell J."/>
            <person name="Conrado R."/>
            <person name="Tschaplinski T.J."/>
            <person name="Giannone R.J."/>
            <person name="Hettich R.L."/>
            <person name="Karim A.S."/>
            <person name="Simpson S.D."/>
            <person name="Brown S.D."/>
            <person name="Leang C."/>
            <person name="Jewett M.C."/>
            <person name="Kopke M."/>
        </authorList>
    </citation>
    <scope>NUCLEOTIDE SEQUENCE</scope>
    <source>
        <strain evidence="1">DJ080</strain>
    </source>
</reference>
<evidence type="ECO:0000313" key="3">
    <source>
        <dbReference type="Proteomes" id="UP000821656"/>
    </source>
</evidence>
<evidence type="ECO:0000313" key="2">
    <source>
        <dbReference type="EMBL" id="NRV12279.1"/>
    </source>
</evidence>
<gene>
    <name evidence="1" type="ORF">B0H41_001800</name>
    <name evidence="2" type="ORF">DFH45_005242</name>
</gene>
<evidence type="ECO:0000313" key="1">
    <source>
        <dbReference type="EMBL" id="NRT88121.1"/>
    </source>
</evidence>